<keyword evidence="2 4" id="KW-0238">DNA-binding</keyword>
<dbReference type="Pfam" id="PF00440">
    <property type="entry name" value="TetR_N"/>
    <property type="match status" value="1"/>
</dbReference>
<organism evidence="6 7">
    <name type="scientific">Pseudarthrobacter humi</name>
    <dbReference type="NCBI Taxonomy" id="2952523"/>
    <lineage>
        <taxon>Bacteria</taxon>
        <taxon>Bacillati</taxon>
        <taxon>Actinomycetota</taxon>
        <taxon>Actinomycetes</taxon>
        <taxon>Micrococcales</taxon>
        <taxon>Micrococcaceae</taxon>
        <taxon>Pseudarthrobacter</taxon>
    </lineage>
</organism>
<dbReference type="EMBL" id="JANCLV010000003">
    <property type="protein sequence ID" value="MCP8999475.1"/>
    <property type="molecule type" value="Genomic_DNA"/>
</dbReference>
<sequence length="184" mass="20248">MLLATADLIDRLSYPSVTIDAVARASGVSKSTIYRHWPSRQALIFEAYTYKTNKLTIVPDTGNAIEDLRTYLMKLAYCLNFAGAASTVSGLIVDAINDDEFAQLYRGTLLQERRKSLLVILVKGQRRGQIRKEADLGTAIDAIYGAVHHRLLVSGQRIDEPFVAALTDLALRGISTAHAQSRAK</sequence>
<dbReference type="InterPro" id="IPR036271">
    <property type="entry name" value="Tet_transcr_reg_TetR-rel_C_sf"/>
</dbReference>
<dbReference type="Gene3D" id="1.10.357.10">
    <property type="entry name" value="Tetracycline Repressor, domain 2"/>
    <property type="match status" value="1"/>
</dbReference>
<comment type="caution">
    <text evidence="6">The sequence shown here is derived from an EMBL/GenBank/DDBJ whole genome shotgun (WGS) entry which is preliminary data.</text>
</comment>
<accession>A0ABT1LLZ8</accession>
<evidence type="ECO:0000313" key="7">
    <source>
        <dbReference type="Proteomes" id="UP001524318"/>
    </source>
</evidence>
<dbReference type="InterPro" id="IPR011075">
    <property type="entry name" value="TetR_C"/>
</dbReference>
<dbReference type="Gene3D" id="1.10.10.60">
    <property type="entry name" value="Homeodomain-like"/>
    <property type="match status" value="1"/>
</dbReference>
<dbReference type="SUPFAM" id="SSF46689">
    <property type="entry name" value="Homeodomain-like"/>
    <property type="match status" value="1"/>
</dbReference>
<reference evidence="6 7" key="1">
    <citation type="submission" date="2022-06" db="EMBL/GenBank/DDBJ databases">
        <title>Pseudarthrobacter sp. strain RMG13 Genome sequencing and assembly.</title>
        <authorList>
            <person name="Kim I."/>
        </authorList>
    </citation>
    <scope>NUCLEOTIDE SEQUENCE [LARGE SCALE GENOMIC DNA]</scope>
    <source>
        <strain evidence="6 7">RMG13</strain>
    </source>
</reference>
<feature type="domain" description="HTH tetR-type" evidence="5">
    <location>
        <begin position="1"/>
        <end position="55"/>
    </location>
</feature>
<keyword evidence="3" id="KW-0804">Transcription</keyword>
<dbReference type="RefSeq" id="WP_254748807.1">
    <property type="nucleotide sequence ID" value="NZ_JANCLV010000003.1"/>
</dbReference>
<evidence type="ECO:0000256" key="2">
    <source>
        <dbReference type="ARBA" id="ARBA00023125"/>
    </source>
</evidence>
<dbReference type="Proteomes" id="UP001524318">
    <property type="component" value="Unassembled WGS sequence"/>
</dbReference>
<evidence type="ECO:0000259" key="5">
    <source>
        <dbReference type="PROSITE" id="PS50977"/>
    </source>
</evidence>
<protein>
    <submittedName>
        <fullName evidence="6">TetR/AcrR family transcriptional regulator</fullName>
    </submittedName>
</protein>
<keyword evidence="7" id="KW-1185">Reference proteome</keyword>
<dbReference type="InterPro" id="IPR050109">
    <property type="entry name" value="HTH-type_TetR-like_transc_reg"/>
</dbReference>
<dbReference type="PANTHER" id="PTHR30055">
    <property type="entry name" value="HTH-TYPE TRANSCRIPTIONAL REGULATOR RUTR"/>
    <property type="match status" value="1"/>
</dbReference>
<dbReference type="PROSITE" id="PS50977">
    <property type="entry name" value="HTH_TETR_2"/>
    <property type="match status" value="1"/>
</dbReference>
<evidence type="ECO:0000256" key="4">
    <source>
        <dbReference type="PROSITE-ProRule" id="PRU00335"/>
    </source>
</evidence>
<evidence type="ECO:0000256" key="3">
    <source>
        <dbReference type="ARBA" id="ARBA00023163"/>
    </source>
</evidence>
<gene>
    <name evidence="6" type="ORF">NFC73_06975</name>
</gene>
<dbReference type="PANTHER" id="PTHR30055:SF148">
    <property type="entry name" value="TETR-FAMILY TRANSCRIPTIONAL REGULATOR"/>
    <property type="match status" value="1"/>
</dbReference>
<dbReference type="InterPro" id="IPR009057">
    <property type="entry name" value="Homeodomain-like_sf"/>
</dbReference>
<dbReference type="SUPFAM" id="SSF48498">
    <property type="entry name" value="Tetracyclin repressor-like, C-terminal domain"/>
    <property type="match status" value="1"/>
</dbReference>
<name>A0ABT1LLZ8_9MICC</name>
<dbReference type="PRINTS" id="PR00455">
    <property type="entry name" value="HTHTETR"/>
</dbReference>
<evidence type="ECO:0000313" key="6">
    <source>
        <dbReference type="EMBL" id="MCP8999475.1"/>
    </source>
</evidence>
<feature type="DNA-binding region" description="H-T-H motif" evidence="4">
    <location>
        <begin position="18"/>
        <end position="37"/>
    </location>
</feature>
<dbReference type="InterPro" id="IPR001647">
    <property type="entry name" value="HTH_TetR"/>
</dbReference>
<proteinExistence type="predicted"/>
<keyword evidence="1" id="KW-0805">Transcription regulation</keyword>
<dbReference type="Pfam" id="PF16859">
    <property type="entry name" value="TetR_C_11"/>
    <property type="match status" value="1"/>
</dbReference>
<evidence type="ECO:0000256" key="1">
    <source>
        <dbReference type="ARBA" id="ARBA00023015"/>
    </source>
</evidence>